<dbReference type="OrthoDB" id="9794241at2"/>
<proteinExistence type="predicted"/>
<dbReference type="RefSeq" id="WP_111370720.1">
    <property type="nucleotide sequence ID" value="NZ_CP029480.1"/>
</dbReference>
<keyword evidence="2" id="KW-1185">Reference proteome</keyword>
<dbReference type="AlphaFoldDB" id="A0A2Z4G991"/>
<dbReference type="KEGG" id="als:DJ013_05345"/>
<accession>A0A2Z4G991</accession>
<dbReference type="Proteomes" id="UP000249873">
    <property type="component" value="Chromosome"/>
</dbReference>
<dbReference type="PANTHER" id="PTHR36452:SF1">
    <property type="entry name" value="DUF2461 DOMAIN-CONTAINING PROTEIN"/>
    <property type="match status" value="1"/>
</dbReference>
<reference evidence="1 2" key="1">
    <citation type="submission" date="2018-05" db="EMBL/GenBank/DDBJ databases">
        <title>Complete genome sequence of Arcticibacterium luteifluviistationis SM1504T, a cytophagaceae bacterium isolated from Arctic surface seawater.</title>
        <authorList>
            <person name="Li Y."/>
            <person name="Qin Q.-L."/>
        </authorList>
    </citation>
    <scope>NUCLEOTIDE SEQUENCE [LARGE SCALE GENOMIC DNA]</scope>
    <source>
        <strain evidence="1 2">SM1504</strain>
    </source>
</reference>
<dbReference type="InterPro" id="IPR012808">
    <property type="entry name" value="CHP02453"/>
</dbReference>
<evidence type="ECO:0000313" key="1">
    <source>
        <dbReference type="EMBL" id="AWV97618.1"/>
    </source>
</evidence>
<dbReference type="NCBIfam" id="TIGR02453">
    <property type="entry name" value="TIGR02453 family protein"/>
    <property type="match status" value="1"/>
</dbReference>
<protein>
    <submittedName>
        <fullName evidence="1">TIGR02453 family protein</fullName>
    </submittedName>
</protein>
<organism evidence="1 2">
    <name type="scientific">Arcticibacterium luteifluviistationis</name>
    <dbReference type="NCBI Taxonomy" id="1784714"/>
    <lineage>
        <taxon>Bacteria</taxon>
        <taxon>Pseudomonadati</taxon>
        <taxon>Bacteroidota</taxon>
        <taxon>Cytophagia</taxon>
        <taxon>Cytophagales</taxon>
        <taxon>Leadbetterellaceae</taxon>
        <taxon>Arcticibacterium</taxon>
    </lineage>
</organism>
<gene>
    <name evidence="1" type="ORF">DJ013_05345</name>
</gene>
<sequence length="222" mass="26567">MIDPNTFQFLKDLEKNNNKEWFQDHRKWYDDSKSNFIEFSSEVLEGLKLIQPDLLNTDIKKCILRINRDIRFSKDKRPYKNYFGAGFGPGGKSSGRIDFYFQIQAHDQSMLGGGMWSPSSENLAKFRQEIDYNPQDLKTLIENKDFRKYFNEIEGQRLKTKPKGYDLNHPEIELLRYKELFFLRRFKETEVCQKNFDQTIIKGCKLLKPYQDYLNALFFDDF</sequence>
<dbReference type="EMBL" id="CP029480">
    <property type="protein sequence ID" value="AWV97618.1"/>
    <property type="molecule type" value="Genomic_DNA"/>
</dbReference>
<dbReference type="PIRSF" id="PIRSF028451">
    <property type="entry name" value="UCP028451"/>
    <property type="match status" value="1"/>
</dbReference>
<name>A0A2Z4G991_9BACT</name>
<evidence type="ECO:0000313" key="2">
    <source>
        <dbReference type="Proteomes" id="UP000249873"/>
    </source>
</evidence>
<dbReference type="PANTHER" id="PTHR36452">
    <property type="entry name" value="CHROMOSOME 12, WHOLE GENOME SHOTGUN SEQUENCE"/>
    <property type="match status" value="1"/>
</dbReference>
<dbReference type="InterPro" id="IPR015996">
    <property type="entry name" value="UCP028451"/>
</dbReference>
<dbReference type="Pfam" id="PF09365">
    <property type="entry name" value="DUF2461"/>
    <property type="match status" value="1"/>
</dbReference>